<dbReference type="Gene3D" id="2.120.10.10">
    <property type="match status" value="1"/>
</dbReference>
<feature type="compositionally biased region" description="Basic and acidic residues" evidence="9">
    <location>
        <begin position="1598"/>
        <end position="1608"/>
    </location>
</feature>
<keyword evidence="7 10" id="KW-0472">Membrane</keyword>
<comment type="similarity">
    <text evidence="2">Belongs to the VPS10-related sortilin family.</text>
</comment>
<evidence type="ECO:0000256" key="9">
    <source>
        <dbReference type="SAM" id="MobiDB-lite"/>
    </source>
</evidence>
<gene>
    <name evidence="12" type="ORF">RI543_004036</name>
</gene>
<feature type="domain" description="VPS10" evidence="11">
    <location>
        <begin position="51"/>
        <end position="765"/>
    </location>
</feature>
<accession>A0AAN7WHI5</accession>
<dbReference type="InterPro" id="IPR015943">
    <property type="entry name" value="WD40/YVTN_repeat-like_dom_sf"/>
</dbReference>
<evidence type="ECO:0000256" key="5">
    <source>
        <dbReference type="ARBA" id="ARBA00022737"/>
    </source>
</evidence>
<dbReference type="InterPro" id="IPR031778">
    <property type="entry name" value="Sortilin_N"/>
</dbReference>
<dbReference type="SMART" id="SM00602">
    <property type="entry name" value="VPS10"/>
    <property type="match status" value="2"/>
</dbReference>
<evidence type="ECO:0000313" key="13">
    <source>
        <dbReference type="Proteomes" id="UP001306508"/>
    </source>
</evidence>
<protein>
    <recommendedName>
        <fullName evidence="11">VPS10 domain-containing protein</fullName>
    </recommendedName>
</protein>
<keyword evidence="13" id="KW-1185">Reference proteome</keyword>
<reference evidence="13" key="1">
    <citation type="submission" date="2023-07" db="EMBL/GenBank/DDBJ databases">
        <title>A draft genome of Kazachstania heterogenica Y-27499.</title>
        <authorList>
            <person name="Donic C."/>
            <person name="Kralova J.S."/>
            <person name="Fidel L."/>
            <person name="Ben-Dor S."/>
            <person name="Jung S."/>
        </authorList>
    </citation>
    <scope>NUCLEOTIDE SEQUENCE [LARGE SCALE GENOMIC DNA]</scope>
    <source>
        <strain evidence="13">Y27499</strain>
    </source>
</reference>
<keyword evidence="8" id="KW-0325">Glycoprotein</keyword>
<name>A0AAN7WHI5_9SACH</name>
<dbReference type="Pfam" id="PF15902">
    <property type="entry name" value="Sortilin-Vps10"/>
    <property type="match status" value="2"/>
</dbReference>
<dbReference type="InterPro" id="IPR006581">
    <property type="entry name" value="VPS10"/>
</dbReference>
<keyword evidence="6 10" id="KW-1133">Transmembrane helix</keyword>
<evidence type="ECO:0000256" key="8">
    <source>
        <dbReference type="ARBA" id="ARBA00023180"/>
    </source>
</evidence>
<evidence type="ECO:0000256" key="2">
    <source>
        <dbReference type="ARBA" id="ARBA00008251"/>
    </source>
</evidence>
<evidence type="ECO:0000259" key="11">
    <source>
        <dbReference type="SMART" id="SM00602"/>
    </source>
</evidence>
<keyword evidence="5" id="KW-0677">Repeat</keyword>
<evidence type="ECO:0000256" key="6">
    <source>
        <dbReference type="ARBA" id="ARBA00022989"/>
    </source>
</evidence>
<feature type="region of interest" description="Disordered" evidence="9">
    <location>
        <begin position="1578"/>
        <end position="1637"/>
    </location>
</feature>
<keyword evidence="3 10" id="KW-0812">Transmembrane</keyword>
<evidence type="ECO:0000256" key="4">
    <source>
        <dbReference type="ARBA" id="ARBA00022729"/>
    </source>
</evidence>
<evidence type="ECO:0000256" key="7">
    <source>
        <dbReference type="ARBA" id="ARBA00023136"/>
    </source>
</evidence>
<feature type="compositionally biased region" description="Polar residues" evidence="9">
    <location>
        <begin position="1612"/>
        <end position="1637"/>
    </location>
</feature>
<dbReference type="SUPFAM" id="SSF110296">
    <property type="entry name" value="Oligoxyloglucan reducing end-specific cellobiohydrolase"/>
    <property type="match status" value="1"/>
</dbReference>
<feature type="compositionally biased region" description="Polar residues" evidence="9">
    <location>
        <begin position="1587"/>
        <end position="1597"/>
    </location>
</feature>
<dbReference type="GO" id="GO:0006895">
    <property type="term" value="P:Golgi to endosome transport"/>
    <property type="evidence" value="ECO:0007669"/>
    <property type="project" value="TreeGrafter"/>
</dbReference>
<dbReference type="EMBL" id="JAWIZZ010000053">
    <property type="protein sequence ID" value="KAK5778374.1"/>
    <property type="molecule type" value="Genomic_DNA"/>
</dbReference>
<dbReference type="Gene3D" id="2.130.10.10">
    <property type="entry name" value="YVTN repeat-like/Quinoprotein amine dehydrogenase"/>
    <property type="match status" value="2"/>
</dbReference>
<dbReference type="Gene3D" id="3.30.60.270">
    <property type="match status" value="2"/>
</dbReference>
<dbReference type="InterPro" id="IPR050310">
    <property type="entry name" value="VPS10-sortilin"/>
</dbReference>
<evidence type="ECO:0000256" key="3">
    <source>
        <dbReference type="ARBA" id="ARBA00022692"/>
    </source>
</evidence>
<dbReference type="PANTHER" id="PTHR12106">
    <property type="entry name" value="SORTILIN RELATED"/>
    <property type="match status" value="1"/>
</dbReference>
<dbReference type="GO" id="GO:0006623">
    <property type="term" value="P:protein targeting to vacuole"/>
    <property type="evidence" value="ECO:0007669"/>
    <property type="project" value="TreeGrafter"/>
</dbReference>
<dbReference type="InterPro" id="IPR036278">
    <property type="entry name" value="Sialidase_sf"/>
</dbReference>
<evidence type="ECO:0000256" key="10">
    <source>
        <dbReference type="SAM" id="Phobius"/>
    </source>
</evidence>
<feature type="domain" description="VPS10" evidence="11">
    <location>
        <begin position="796"/>
        <end position="1428"/>
    </location>
</feature>
<organism evidence="12 13">
    <name type="scientific">Arxiozyma heterogenica</name>
    <dbReference type="NCBI Taxonomy" id="278026"/>
    <lineage>
        <taxon>Eukaryota</taxon>
        <taxon>Fungi</taxon>
        <taxon>Dikarya</taxon>
        <taxon>Ascomycota</taxon>
        <taxon>Saccharomycotina</taxon>
        <taxon>Saccharomycetes</taxon>
        <taxon>Saccharomycetales</taxon>
        <taxon>Saccharomycetaceae</taxon>
        <taxon>Arxiozyma</taxon>
    </lineage>
</organism>
<dbReference type="SUPFAM" id="SSF50939">
    <property type="entry name" value="Sialidases"/>
    <property type="match status" value="1"/>
</dbReference>
<dbReference type="GO" id="GO:0005829">
    <property type="term" value="C:cytosol"/>
    <property type="evidence" value="ECO:0007669"/>
    <property type="project" value="GOC"/>
</dbReference>
<keyword evidence="4" id="KW-0732">Signal</keyword>
<dbReference type="FunFam" id="3.30.60.270:FF:000005">
    <property type="entry name" value="Sortilin"/>
    <property type="match status" value="1"/>
</dbReference>
<dbReference type="InterPro" id="IPR031777">
    <property type="entry name" value="Sortilin_C"/>
</dbReference>
<dbReference type="PANTHER" id="PTHR12106:SF27">
    <property type="entry name" value="SORTILIN-RELATED RECEPTOR"/>
    <property type="match status" value="1"/>
</dbReference>
<comment type="subcellular location">
    <subcellularLocation>
        <location evidence="1">Golgi apparatus</location>
        <location evidence="1">trans-Golgi network membrane</location>
        <topology evidence="1">Single-pass type I membrane protein</topology>
    </subcellularLocation>
</comment>
<dbReference type="GO" id="GO:0006896">
    <property type="term" value="P:Golgi to vacuole transport"/>
    <property type="evidence" value="ECO:0007669"/>
    <property type="project" value="TreeGrafter"/>
</dbReference>
<evidence type="ECO:0000313" key="12">
    <source>
        <dbReference type="EMBL" id="KAK5778374.1"/>
    </source>
</evidence>
<sequence length="1637" mass="185466">MKLVEWVIPFLVGYITILPKFLANGQNNDFKPKVNKIKTQSSFKITAFDDSTTLLRIDNGKLVLSKDNGIKWNSIEDINKNGDEISWVDIDPFNNRNRAYALVKDKIEYYLTDDMGATWRHLKIDTPPKKQPLSCDLKTHPFKAEYLSISCILCPTSDHDAADDWHHYMDISKCESFVSVSKDAGRTFNQIILPENDNQIAHDDDKIVSQFISTTCEFAKINEDSTLLLSDSAIICNKMEQFMRIDPDDYQDSNSGDTVGDIFENMMNPIVTNFVSKLYYTDDFGKNVKQIEKFKDMTVNSFNILKSYLVVITQDDIHDQFSPKRVWISKDGTNFNQAYIPSQIRHHLADFIYEDDLSRIILPVSRSNNNHKQNTKDGKQKHKVEKSVSEVFISDSTGIKFTLLEGISGKGHGTTDYQTIDFLKGTSFITKIFSYMEKKEGNGKNYKFHSKGITKITTDNGKTWNFLKIVDPGNEDKYPCNIADVEKCHLTPFLFSDFELDPTPGILIMIGSMSSGSSSNFVKQSTFLSRDGGISWRQIFDFPTATATGDYGNIIIAVPFDPNQDNDPVSEFYYSLDQGFSWQEYELEETMTPMEVLTVTRDGSGYNFIISGVGLGRNDKPHTPFESNLVYAVDFSDAFNGKDCKESDMEEWFVNKGQCVSGSKFSYKRRKQGSECLVRKVYEDLTWKEQICDKCTEADYECSFEFTRDPNGKCIPDLNLIKLSGKCKKNKQNLSLKPMTLIQGDKCKTPMKINDVAFKCSEDSSPQGSRNSITVTENKFNNKIVFYQYFDSFDGETIIFADNTGIAYISHDNGQNVQQIETNGEIVQEIVFNPYFNNSAFLFGRRGSLFITHDRGLTFTSTKLPEARQLGFPLDFDPKDKHSFIFYGGQNCENPSSQECHAVAYITRNGGRSFKELINNSIHCEFAGSQYKHPYSRDLIICQVRDKNSLRRSLISTTDEFQNDKHVLFENIIGYMSGDGYSVVAVNHGARELRAFVTQNGEEFAEAKLPQDLANLKQQTFTVLGSEMGSIFMHMNTNNNVDHFFGDLLKSNSNGTSFVILQKDVNRNNQGLVDFEVVQNLDGIILINIVSNAENVKNNQEAKKLKTKITFNDGSDWEYIRAPARDSHGKKYDCSINDMEHCSLNLHGSSEYFDSRDTYSSGSAVGMMFAVGNVGEYLLPKNQCSIFFTKDGGVTWKEIKKGAHHWEFGDHGSVIVVVSSDKATNYITYSLDAGGTWKDYVFTQDNILISDIVTVPHDSALRFLLITETSDVNGPYTKTFTIDFYNSFERQCIFDLANPNNNDFEYSRIIKSKDECLFGRKTEYLKKIHDECFIGNIPMSDFFRITEVCECTRKDFECDYNYYKAKDGTCKLVEGLSPQAPENICKLDQNLIEYSEPTGYRKIPLSICQGGLTLDVTMDRYPCPGKEEEFKEKYGVSGTYFFQIFFLFFIGFTIFGYIVYDCGIRRNGGFARFGEIRLGDEEPLVENNLVDKMINAVVRGGLTAISGIYAGAQLVKRFFTYLGSSVNNRFTSRRGPSYSSLIHDQLLDEADDLLAGRDEDADDLASFIEHDSNFDIDISDNDDNAGRNATDTTISDQRYTDHLEESREVPLSTDTNNQEGATLSSNNKDDTNGSGIN</sequence>
<dbReference type="Pfam" id="PF15901">
    <property type="entry name" value="Sortilin_C"/>
    <property type="match status" value="2"/>
</dbReference>
<feature type="transmembrane region" description="Helical" evidence="10">
    <location>
        <begin position="1440"/>
        <end position="1460"/>
    </location>
</feature>
<comment type="caution">
    <text evidence="12">The sequence shown here is derived from an EMBL/GenBank/DDBJ whole genome shotgun (WGS) entry which is preliminary data.</text>
</comment>
<dbReference type="GO" id="GO:0016020">
    <property type="term" value="C:membrane"/>
    <property type="evidence" value="ECO:0007669"/>
    <property type="project" value="InterPro"/>
</dbReference>
<evidence type="ECO:0000256" key="1">
    <source>
        <dbReference type="ARBA" id="ARBA00004393"/>
    </source>
</evidence>
<proteinExistence type="inferred from homology"/>
<dbReference type="GO" id="GO:0005794">
    <property type="term" value="C:Golgi apparatus"/>
    <property type="evidence" value="ECO:0007669"/>
    <property type="project" value="UniProtKB-SubCell"/>
</dbReference>
<dbReference type="CDD" id="cd15482">
    <property type="entry name" value="Sialidase_non-viral"/>
    <property type="match status" value="2"/>
</dbReference>
<dbReference type="Proteomes" id="UP001306508">
    <property type="component" value="Unassembled WGS sequence"/>
</dbReference>